<reference evidence="1" key="1">
    <citation type="submission" date="2020-05" db="EMBL/GenBank/DDBJ databases">
        <title>Large-scale comparative analyses of tick genomes elucidate their genetic diversity and vector capacities.</title>
        <authorList>
            <person name="Jia N."/>
            <person name="Wang J."/>
            <person name="Shi W."/>
            <person name="Du L."/>
            <person name="Sun Y."/>
            <person name="Zhan W."/>
            <person name="Jiang J."/>
            <person name="Wang Q."/>
            <person name="Zhang B."/>
            <person name="Ji P."/>
            <person name="Sakyi L.B."/>
            <person name="Cui X."/>
            <person name="Yuan T."/>
            <person name="Jiang B."/>
            <person name="Yang W."/>
            <person name="Lam T.T.-Y."/>
            <person name="Chang Q."/>
            <person name="Ding S."/>
            <person name="Wang X."/>
            <person name="Zhu J."/>
            <person name="Ruan X."/>
            <person name="Zhao L."/>
            <person name="Wei J."/>
            <person name="Que T."/>
            <person name="Du C."/>
            <person name="Cheng J."/>
            <person name="Dai P."/>
            <person name="Han X."/>
            <person name="Huang E."/>
            <person name="Gao Y."/>
            <person name="Liu J."/>
            <person name="Shao H."/>
            <person name="Ye R."/>
            <person name="Li L."/>
            <person name="Wei W."/>
            <person name="Wang X."/>
            <person name="Wang C."/>
            <person name="Yang T."/>
            <person name="Huo Q."/>
            <person name="Li W."/>
            <person name="Guo W."/>
            <person name="Chen H."/>
            <person name="Zhou L."/>
            <person name="Ni X."/>
            <person name="Tian J."/>
            <person name="Zhou Y."/>
            <person name="Sheng Y."/>
            <person name="Liu T."/>
            <person name="Pan Y."/>
            <person name="Xia L."/>
            <person name="Li J."/>
            <person name="Zhao F."/>
            <person name="Cao W."/>
        </authorList>
    </citation>
    <scope>NUCLEOTIDE SEQUENCE</scope>
    <source>
        <strain evidence="1">Dsil-2018</strain>
    </source>
</reference>
<comment type="caution">
    <text evidence="1">The sequence shown here is derived from an EMBL/GenBank/DDBJ whole genome shotgun (WGS) entry which is preliminary data.</text>
</comment>
<name>A0ACB8CYI8_DERSI</name>
<evidence type="ECO:0000313" key="1">
    <source>
        <dbReference type="EMBL" id="KAH7954210.1"/>
    </source>
</evidence>
<gene>
    <name evidence="1" type="ORF">HPB49_016459</name>
</gene>
<keyword evidence="2" id="KW-1185">Reference proteome</keyword>
<sequence length="588" mass="66709">MLLFDEIQVRERKCVNSKTLTYTGLVDHGHGGNHAESSADTAGLANHALVFMFIPFGESYTQPVGVFASRGPTKGTVLSQLVLQAIILLENAGAIVDGIVCDGASTNRRMWTELGIDGKLGAKKNSFEHPMSDARKVYVFSDVPHLVKCVRNRLLKQRSLKVNGQWVHWSCYVAVYKEDCKNAGGLKVCPKVTHHHIYPSHMELMRVKLATQLFSRSMASALKYYTKVNILHTNTTAGTIAFTERMNDLFDAMNRRHPKEGLRIGCRDLECIENSLDWLDDWERDVRSGAISQDMFLTQSTAEGLRVTMLSMLEISEYLLNQCGFKYVLTGKLNQDPLERFFGKARQAGCENDHPDMPTFLQVYRMLTVYSLLKPPKLGNCEVREEKSVLDLSSFRTIFMKQDSGDSRRSHLSELKTKLDGLVETEEWELEDCDDLVQESNHSAEVVDAVLYYVTGFLTRKVARMFSCEKCRQSLTVDAPTMKEASLTLCKTRGGLVHPNSRLYKILRCAEDYFANNMNSTDIFWATIDHVVDNFKLTFPCGEHKNDAIARILYYYVGLRMRQHCVNEARDKEHTASAKKKLSRLCKV</sequence>
<protein>
    <submittedName>
        <fullName evidence="1">Uncharacterized protein</fullName>
    </submittedName>
</protein>
<accession>A0ACB8CYI8</accession>
<proteinExistence type="predicted"/>
<dbReference type="EMBL" id="CM023473">
    <property type="protein sequence ID" value="KAH7954210.1"/>
    <property type="molecule type" value="Genomic_DNA"/>
</dbReference>
<evidence type="ECO:0000313" key="2">
    <source>
        <dbReference type="Proteomes" id="UP000821865"/>
    </source>
</evidence>
<organism evidence="1 2">
    <name type="scientific">Dermacentor silvarum</name>
    <name type="common">Tick</name>
    <dbReference type="NCBI Taxonomy" id="543639"/>
    <lineage>
        <taxon>Eukaryota</taxon>
        <taxon>Metazoa</taxon>
        <taxon>Ecdysozoa</taxon>
        <taxon>Arthropoda</taxon>
        <taxon>Chelicerata</taxon>
        <taxon>Arachnida</taxon>
        <taxon>Acari</taxon>
        <taxon>Parasitiformes</taxon>
        <taxon>Ixodida</taxon>
        <taxon>Ixodoidea</taxon>
        <taxon>Ixodidae</taxon>
        <taxon>Rhipicephalinae</taxon>
        <taxon>Dermacentor</taxon>
    </lineage>
</organism>
<dbReference type="Proteomes" id="UP000821865">
    <property type="component" value="Chromosome 4"/>
</dbReference>